<dbReference type="InterPro" id="IPR036236">
    <property type="entry name" value="Znf_C2H2_sf"/>
</dbReference>
<dbReference type="PANTHER" id="PTHR46179">
    <property type="entry name" value="ZINC FINGER PROTEIN"/>
    <property type="match status" value="1"/>
</dbReference>
<evidence type="ECO:0000313" key="10">
    <source>
        <dbReference type="EMBL" id="RHN40302.1"/>
    </source>
</evidence>
<keyword evidence="4" id="KW-0862">Zinc</keyword>
<evidence type="ECO:0000256" key="6">
    <source>
        <dbReference type="ARBA" id="ARBA00023163"/>
    </source>
</evidence>
<feature type="domain" description="C2H2-type" evidence="9">
    <location>
        <begin position="69"/>
        <end position="99"/>
    </location>
</feature>
<dbReference type="PROSITE" id="PS50157">
    <property type="entry name" value="ZINC_FINGER_C2H2_2"/>
    <property type="match status" value="4"/>
</dbReference>
<dbReference type="GO" id="GO:0005634">
    <property type="term" value="C:nucleus"/>
    <property type="evidence" value="ECO:0007669"/>
    <property type="project" value="UniProtKB-SubCell"/>
</dbReference>
<evidence type="ECO:0000256" key="2">
    <source>
        <dbReference type="ARBA" id="ARBA00022723"/>
    </source>
</evidence>
<feature type="domain" description="C2H2-type" evidence="9">
    <location>
        <begin position="40"/>
        <end position="69"/>
    </location>
</feature>
<dbReference type="EMBL" id="PSQE01000008">
    <property type="protein sequence ID" value="RHN40302.1"/>
    <property type="molecule type" value="Genomic_DNA"/>
</dbReference>
<evidence type="ECO:0000256" key="1">
    <source>
        <dbReference type="ARBA" id="ARBA00004123"/>
    </source>
</evidence>
<dbReference type="SMART" id="SM00355">
    <property type="entry name" value="ZnF_C2H2"/>
    <property type="match status" value="7"/>
</dbReference>
<reference evidence="10" key="1">
    <citation type="journal article" date="2018" name="Nat. Plants">
        <title>Whole-genome landscape of Medicago truncatula symbiotic genes.</title>
        <authorList>
            <person name="Pecrix Y."/>
            <person name="Gamas P."/>
            <person name="Carrere S."/>
        </authorList>
    </citation>
    <scope>NUCLEOTIDE SEQUENCE</scope>
    <source>
        <tissue evidence="10">Leaves</tissue>
    </source>
</reference>
<dbReference type="Pfam" id="PF00096">
    <property type="entry name" value="zf-C2H2"/>
    <property type="match status" value="2"/>
</dbReference>
<comment type="subcellular location">
    <subcellularLocation>
        <location evidence="1">Nucleus</location>
    </subcellularLocation>
</comment>
<evidence type="ECO:0000256" key="7">
    <source>
        <dbReference type="ARBA" id="ARBA00023242"/>
    </source>
</evidence>
<evidence type="ECO:0000256" key="8">
    <source>
        <dbReference type="PROSITE-ProRule" id="PRU00042"/>
    </source>
</evidence>
<dbReference type="PROSITE" id="PS00028">
    <property type="entry name" value="ZINC_FINGER_C2H2_1"/>
    <property type="match status" value="5"/>
</dbReference>
<dbReference type="Gene3D" id="3.30.160.60">
    <property type="entry name" value="Classic Zinc Finger"/>
    <property type="match status" value="4"/>
</dbReference>
<evidence type="ECO:0000259" key="9">
    <source>
        <dbReference type="PROSITE" id="PS50157"/>
    </source>
</evidence>
<keyword evidence="6" id="KW-0804">Transcription</keyword>
<dbReference type="InterPro" id="IPR013087">
    <property type="entry name" value="Znf_C2H2_type"/>
</dbReference>
<proteinExistence type="predicted"/>
<dbReference type="GO" id="GO:0008270">
    <property type="term" value="F:zinc ion binding"/>
    <property type="evidence" value="ECO:0007669"/>
    <property type="project" value="UniProtKB-KW"/>
</dbReference>
<sequence length="307" mass="35362">MCEAAWFGLMDQYQVGKPLEKLHQGCLSHAPFKTRLARPYICTIDDCQASYRRKDHLNRHLLQHDGEKFKCPIENCSRDFSLKGNMTRHVKEFHNKDSSTSIDVKIQKQHVCSEIGCGKAFKFASKLEKHKDSHVKLESIEAVCLYPGCMTSFTNLQCLRAHTKSCHKYVNCETCGKKQLRKNIKRHLRKHETGSSSEVFHCDYKDCSSTFSSKSNLCKHVKAVHLQDKPFICGFPDCGMRFAYKYVRDNHEKSGSHVFTLGDFKETDEQFRSRNRGGRKRKCPTVEMLVRKESCSPNSTRVAYEGC</sequence>
<accession>A0A396GGE6</accession>
<dbReference type="AlphaFoldDB" id="A0A396GGE6"/>
<feature type="domain" description="C2H2-type" evidence="9">
    <location>
        <begin position="110"/>
        <end position="139"/>
    </location>
</feature>
<dbReference type="SUPFAM" id="SSF57667">
    <property type="entry name" value="beta-beta-alpha zinc fingers"/>
    <property type="match status" value="2"/>
</dbReference>
<keyword evidence="2" id="KW-0479">Metal-binding</keyword>
<dbReference type="PANTHER" id="PTHR46179:SF13">
    <property type="entry name" value="C2H2-TYPE DOMAIN-CONTAINING PROTEIN"/>
    <property type="match status" value="1"/>
</dbReference>
<comment type="caution">
    <text evidence="10">The sequence shown here is derived from an EMBL/GenBank/DDBJ whole genome shotgun (WGS) entry which is preliminary data.</text>
</comment>
<keyword evidence="7" id="KW-0539">Nucleus</keyword>
<evidence type="ECO:0000256" key="3">
    <source>
        <dbReference type="ARBA" id="ARBA00022771"/>
    </source>
</evidence>
<keyword evidence="5" id="KW-0805">Transcription regulation</keyword>
<feature type="domain" description="C2H2-type" evidence="9">
    <location>
        <begin position="200"/>
        <end position="230"/>
    </location>
</feature>
<evidence type="ECO:0000256" key="4">
    <source>
        <dbReference type="ARBA" id="ARBA00022833"/>
    </source>
</evidence>
<dbReference type="Proteomes" id="UP000265566">
    <property type="component" value="Chromosome 8"/>
</dbReference>
<keyword evidence="3 8" id="KW-0863">Zinc-finger</keyword>
<organism evidence="10">
    <name type="scientific">Medicago truncatula</name>
    <name type="common">Barrel medic</name>
    <name type="synonym">Medicago tribuloides</name>
    <dbReference type="NCBI Taxonomy" id="3880"/>
    <lineage>
        <taxon>Eukaryota</taxon>
        <taxon>Viridiplantae</taxon>
        <taxon>Streptophyta</taxon>
        <taxon>Embryophyta</taxon>
        <taxon>Tracheophyta</taxon>
        <taxon>Spermatophyta</taxon>
        <taxon>Magnoliopsida</taxon>
        <taxon>eudicotyledons</taxon>
        <taxon>Gunneridae</taxon>
        <taxon>Pentapetalae</taxon>
        <taxon>rosids</taxon>
        <taxon>fabids</taxon>
        <taxon>Fabales</taxon>
        <taxon>Fabaceae</taxon>
        <taxon>Papilionoideae</taxon>
        <taxon>50 kb inversion clade</taxon>
        <taxon>NPAAA clade</taxon>
        <taxon>Hologalegina</taxon>
        <taxon>IRL clade</taxon>
        <taxon>Trifolieae</taxon>
        <taxon>Medicago</taxon>
    </lineage>
</organism>
<dbReference type="InterPro" id="IPR051061">
    <property type="entry name" value="Zinc_finger_trans_reg"/>
</dbReference>
<name>A0A396GGE6_MEDTR</name>
<evidence type="ECO:0000256" key="5">
    <source>
        <dbReference type="ARBA" id="ARBA00023015"/>
    </source>
</evidence>
<dbReference type="Gramene" id="rna46445">
    <property type="protein sequence ID" value="RHN40302.1"/>
    <property type="gene ID" value="gene46445"/>
</dbReference>
<protein>
    <submittedName>
        <fullName evidence="10">Putative transcription factor C2H2 family</fullName>
    </submittedName>
</protein>
<gene>
    <name evidence="10" type="ORF">MtrunA17_Chr8g0353321</name>
</gene>